<proteinExistence type="predicted"/>
<sequence>MKMIKCEPEDVSTMLSLSNIVSDIQSRRHKCPYCEKCYDSANDLHHHEFHSL</sequence>
<accession>A0A9W9ZKR4</accession>
<evidence type="ECO:0000313" key="1">
    <source>
        <dbReference type="EMBL" id="KAJ7383497.1"/>
    </source>
</evidence>
<keyword evidence="2" id="KW-1185">Reference proteome</keyword>
<dbReference type="Proteomes" id="UP001163046">
    <property type="component" value="Unassembled WGS sequence"/>
</dbReference>
<dbReference type="EMBL" id="MU825898">
    <property type="protein sequence ID" value="KAJ7383497.1"/>
    <property type="molecule type" value="Genomic_DNA"/>
</dbReference>
<organism evidence="1 2">
    <name type="scientific">Desmophyllum pertusum</name>
    <dbReference type="NCBI Taxonomy" id="174260"/>
    <lineage>
        <taxon>Eukaryota</taxon>
        <taxon>Metazoa</taxon>
        <taxon>Cnidaria</taxon>
        <taxon>Anthozoa</taxon>
        <taxon>Hexacorallia</taxon>
        <taxon>Scleractinia</taxon>
        <taxon>Caryophylliina</taxon>
        <taxon>Caryophylliidae</taxon>
        <taxon>Desmophyllum</taxon>
    </lineage>
</organism>
<name>A0A9W9ZKR4_9CNID</name>
<dbReference type="AlphaFoldDB" id="A0A9W9ZKR4"/>
<gene>
    <name evidence="1" type="ORF">OS493_027661</name>
</gene>
<evidence type="ECO:0000313" key="2">
    <source>
        <dbReference type="Proteomes" id="UP001163046"/>
    </source>
</evidence>
<comment type="caution">
    <text evidence="1">The sequence shown here is derived from an EMBL/GenBank/DDBJ whole genome shotgun (WGS) entry which is preliminary data.</text>
</comment>
<reference evidence="1" key="1">
    <citation type="submission" date="2023-01" db="EMBL/GenBank/DDBJ databases">
        <title>Genome assembly of the deep-sea coral Lophelia pertusa.</title>
        <authorList>
            <person name="Herrera S."/>
            <person name="Cordes E."/>
        </authorList>
    </citation>
    <scope>NUCLEOTIDE SEQUENCE</scope>
    <source>
        <strain evidence="1">USNM1676648</strain>
        <tissue evidence="1">Polyp</tissue>
    </source>
</reference>
<protein>
    <submittedName>
        <fullName evidence="1">Uncharacterized protein</fullName>
    </submittedName>
</protein>